<dbReference type="InterPro" id="IPR029058">
    <property type="entry name" value="AB_hydrolase_fold"/>
</dbReference>
<comment type="caution">
    <text evidence="2">The sequence shown here is derived from an EMBL/GenBank/DDBJ whole genome shotgun (WGS) entry which is preliminary data.</text>
</comment>
<dbReference type="SUPFAM" id="SSF53474">
    <property type="entry name" value="alpha/beta-Hydrolases"/>
    <property type="match status" value="1"/>
</dbReference>
<dbReference type="InterPro" id="IPR022529">
    <property type="entry name" value="DUF3530"/>
</dbReference>
<dbReference type="Gene3D" id="3.40.50.1820">
    <property type="entry name" value="alpha/beta hydrolase"/>
    <property type="match status" value="1"/>
</dbReference>
<dbReference type="EMBL" id="PQCO01000152">
    <property type="protein sequence ID" value="PUE03710.1"/>
    <property type="molecule type" value="Genomic_DNA"/>
</dbReference>
<dbReference type="Proteomes" id="UP000250928">
    <property type="component" value="Unassembled WGS sequence"/>
</dbReference>
<evidence type="ECO:0000256" key="1">
    <source>
        <dbReference type="SAM" id="SignalP"/>
    </source>
</evidence>
<evidence type="ECO:0000313" key="3">
    <source>
        <dbReference type="Proteomes" id="UP000250928"/>
    </source>
</evidence>
<dbReference type="AlphaFoldDB" id="A0A6N4DUX1"/>
<organism evidence="2 3">
    <name type="scientific">Candidatus Sedimenticola endophacoides</name>
    <dbReference type="NCBI Taxonomy" id="2548426"/>
    <lineage>
        <taxon>Bacteria</taxon>
        <taxon>Pseudomonadati</taxon>
        <taxon>Pseudomonadota</taxon>
        <taxon>Gammaproteobacteria</taxon>
        <taxon>Chromatiales</taxon>
        <taxon>Sedimenticolaceae</taxon>
        <taxon>Sedimenticola</taxon>
    </lineage>
</organism>
<proteinExistence type="predicted"/>
<feature type="signal peptide" evidence="1">
    <location>
        <begin position="1"/>
        <end position="24"/>
    </location>
</feature>
<keyword evidence="1" id="KW-0732">Signal</keyword>
<evidence type="ECO:0000313" key="2">
    <source>
        <dbReference type="EMBL" id="PUE03710.1"/>
    </source>
</evidence>
<dbReference type="Pfam" id="PF12048">
    <property type="entry name" value="DUF3530"/>
    <property type="match status" value="2"/>
</dbReference>
<name>A0A6N4DUX1_9GAMM</name>
<accession>A0A6N4DUX1</accession>
<reference evidence="2 3" key="1">
    <citation type="submission" date="2018-01" db="EMBL/GenBank/DDBJ databases">
        <title>Novel co-symbiosis in the lucinid bivalve Phacoides pectinatus.</title>
        <authorList>
            <person name="Lim S.J."/>
            <person name="Davis B.G."/>
            <person name="Gill D.E."/>
            <person name="Engel A.S."/>
            <person name="Anderson L.C."/>
            <person name="Campbell B.J."/>
        </authorList>
    </citation>
    <scope>NUCLEOTIDE SEQUENCE [LARGE SCALE GENOMIC DNA]</scope>
    <source>
        <strain evidence="2">N3_P5</strain>
    </source>
</reference>
<gene>
    <name evidence="2" type="ORF">C3L24_04345</name>
</gene>
<sequence>MEGNRMGRKVFLLLLALVMPLADASDLAREQRLAAEIEETILVGEGLRLQAGGVEFFAIHALAETDAVRGGVILLHGRGAHPDWPDVIHPLRSQLPAGGWETLSIQLPVAAVDAPDHAYRELIPEAGPRIQAAVDFFRQRKLDRLVLVAHSLGSRMAVDYLAGGGPPEVKALVAIGLPVAGREGGYAALEKLTLPLLDLYGSRDIAPVLHGVKARAEAARKAGNRDYLQFEVPGADHFFRGLEQELVSRVQGWIRKAGAAMAAR</sequence>
<protein>
    <submittedName>
        <fullName evidence="2">DUF3530 domain-containing protein</fullName>
    </submittedName>
</protein>
<feature type="chain" id="PRO_5026936641" evidence="1">
    <location>
        <begin position="25"/>
        <end position="264"/>
    </location>
</feature>